<evidence type="ECO:0000256" key="1">
    <source>
        <dbReference type="SAM" id="Phobius"/>
    </source>
</evidence>
<evidence type="ECO:0000313" key="3">
    <source>
        <dbReference type="EMBL" id="HIR89252.1"/>
    </source>
</evidence>
<reference evidence="3" key="2">
    <citation type="journal article" date="2021" name="PeerJ">
        <title>Extensive microbial diversity within the chicken gut microbiome revealed by metagenomics and culture.</title>
        <authorList>
            <person name="Gilroy R."/>
            <person name="Ravi A."/>
            <person name="Getino M."/>
            <person name="Pursley I."/>
            <person name="Horton D.L."/>
            <person name="Alikhan N.F."/>
            <person name="Baker D."/>
            <person name="Gharbi K."/>
            <person name="Hall N."/>
            <person name="Watson M."/>
            <person name="Adriaenssens E.M."/>
            <person name="Foster-Nyarko E."/>
            <person name="Jarju S."/>
            <person name="Secka A."/>
            <person name="Antonio M."/>
            <person name="Oren A."/>
            <person name="Chaudhuri R.R."/>
            <person name="La Ragione R."/>
            <person name="Hildebrand F."/>
            <person name="Pallen M.J."/>
        </authorList>
    </citation>
    <scope>NUCLEOTIDE SEQUENCE</scope>
    <source>
        <strain evidence="3">ChiW13-3771</strain>
    </source>
</reference>
<protein>
    <submittedName>
        <fullName evidence="3">Zf-HC2 domain-containing protein</fullName>
    </submittedName>
</protein>
<sequence>MKIDCDVIRDLLPLYVENMVSAKSRELIEEHLIECNKCQMILNQMKEKEPEIICDTEPIEKFRDRFRKHTITVAMVSAFITVAILIIVQGVFFLQPGDEMGYSLLNFYFILPLTALISSILIGMRDAKIKWFVPILFGMIGIFIPWIVFHNTNEVAVFFAFLPSFIGVLIGAAIQALKKKRKR</sequence>
<dbReference type="EMBL" id="DVHN01000126">
    <property type="protein sequence ID" value="HIR89252.1"/>
    <property type="molecule type" value="Genomic_DNA"/>
</dbReference>
<feature type="transmembrane region" description="Helical" evidence="1">
    <location>
        <begin position="131"/>
        <end position="149"/>
    </location>
</feature>
<organism evidence="3 4">
    <name type="scientific">Candidatus Fimimorpha faecalis</name>
    <dbReference type="NCBI Taxonomy" id="2840824"/>
    <lineage>
        <taxon>Bacteria</taxon>
        <taxon>Bacillati</taxon>
        <taxon>Bacillota</taxon>
        <taxon>Clostridia</taxon>
        <taxon>Eubacteriales</taxon>
        <taxon>Candidatus Fimimorpha</taxon>
    </lineage>
</organism>
<dbReference type="Proteomes" id="UP000824201">
    <property type="component" value="Unassembled WGS sequence"/>
</dbReference>
<dbReference type="Pfam" id="PF13490">
    <property type="entry name" value="zf-HC2"/>
    <property type="match status" value="1"/>
</dbReference>
<accession>A0A9D1JDM1</accession>
<gene>
    <name evidence="3" type="ORF">IAC96_09900</name>
</gene>
<feature type="transmembrane region" description="Helical" evidence="1">
    <location>
        <begin position="105"/>
        <end position="124"/>
    </location>
</feature>
<dbReference type="AlphaFoldDB" id="A0A9D1JDM1"/>
<proteinExistence type="predicted"/>
<dbReference type="InterPro" id="IPR036259">
    <property type="entry name" value="MFS_trans_sf"/>
</dbReference>
<evidence type="ECO:0000259" key="2">
    <source>
        <dbReference type="Pfam" id="PF13490"/>
    </source>
</evidence>
<evidence type="ECO:0000313" key="4">
    <source>
        <dbReference type="Proteomes" id="UP000824201"/>
    </source>
</evidence>
<dbReference type="SUPFAM" id="SSF103473">
    <property type="entry name" value="MFS general substrate transporter"/>
    <property type="match status" value="1"/>
</dbReference>
<feature type="domain" description="Putative zinc-finger" evidence="2">
    <location>
        <begin position="5"/>
        <end position="39"/>
    </location>
</feature>
<dbReference type="InterPro" id="IPR027383">
    <property type="entry name" value="Znf_put"/>
</dbReference>
<name>A0A9D1JDM1_9FIRM</name>
<keyword evidence="1" id="KW-0472">Membrane</keyword>
<keyword evidence="1" id="KW-1133">Transmembrane helix</keyword>
<keyword evidence="1" id="KW-0812">Transmembrane</keyword>
<feature type="transmembrane region" description="Helical" evidence="1">
    <location>
        <begin position="155"/>
        <end position="177"/>
    </location>
</feature>
<comment type="caution">
    <text evidence="3">The sequence shown here is derived from an EMBL/GenBank/DDBJ whole genome shotgun (WGS) entry which is preliminary data.</text>
</comment>
<reference evidence="3" key="1">
    <citation type="submission" date="2020-10" db="EMBL/GenBank/DDBJ databases">
        <authorList>
            <person name="Gilroy R."/>
        </authorList>
    </citation>
    <scope>NUCLEOTIDE SEQUENCE</scope>
    <source>
        <strain evidence="3">ChiW13-3771</strain>
    </source>
</reference>
<feature type="transmembrane region" description="Helical" evidence="1">
    <location>
        <begin position="71"/>
        <end position="93"/>
    </location>
</feature>